<proteinExistence type="predicted"/>
<dbReference type="SUPFAM" id="SSF103473">
    <property type="entry name" value="MFS general substrate transporter"/>
    <property type="match status" value="1"/>
</dbReference>
<evidence type="ECO:0000256" key="2">
    <source>
        <dbReference type="ARBA" id="ARBA00022989"/>
    </source>
</evidence>
<reference evidence="6" key="1">
    <citation type="submission" date="2020-11" db="EMBL/GenBank/DDBJ databases">
        <authorList>
            <person name="Tran Van P."/>
        </authorList>
    </citation>
    <scope>NUCLEOTIDE SEQUENCE</scope>
</reference>
<feature type="transmembrane region" description="Helical" evidence="5">
    <location>
        <begin position="173"/>
        <end position="192"/>
    </location>
</feature>
<dbReference type="OrthoDB" id="6502433at2759"/>
<feature type="transmembrane region" description="Helical" evidence="5">
    <location>
        <begin position="333"/>
        <end position="352"/>
    </location>
</feature>
<organism evidence="6">
    <name type="scientific">Medioppia subpectinata</name>
    <dbReference type="NCBI Taxonomy" id="1979941"/>
    <lineage>
        <taxon>Eukaryota</taxon>
        <taxon>Metazoa</taxon>
        <taxon>Ecdysozoa</taxon>
        <taxon>Arthropoda</taxon>
        <taxon>Chelicerata</taxon>
        <taxon>Arachnida</taxon>
        <taxon>Acari</taxon>
        <taxon>Acariformes</taxon>
        <taxon>Sarcoptiformes</taxon>
        <taxon>Oribatida</taxon>
        <taxon>Brachypylina</taxon>
        <taxon>Oppioidea</taxon>
        <taxon>Oppiidae</taxon>
        <taxon>Medioppia</taxon>
    </lineage>
</organism>
<feature type="transmembrane region" description="Helical" evidence="5">
    <location>
        <begin position="246"/>
        <end position="264"/>
    </location>
</feature>
<dbReference type="Proteomes" id="UP000759131">
    <property type="component" value="Unassembled WGS sequence"/>
</dbReference>
<dbReference type="EMBL" id="CAJPIZ010002645">
    <property type="protein sequence ID" value="CAG2105311.1"/>
    <property type="molecule type" value="Genomic_DNA"/>
</dbReference>
<sequence>MGSDQVNMAYGGFIHNYLNRQLMVSFYLLLMSISTALTPLLKSFKTFMVLSVFFGLGEGGFDTACHAWILEMWENDNGPYMQALHFTFGLGTLLAPLISFQFLGENRNSGLNSGSRFGTTDNIISGPSGERSRKSSKSSIVSAESVKLLNNNLEAKNHSGPERGRTARRYSKGYLVSLVSICSVMFCFYEGMENINFEYLSTFYYNTELNLTKQTSDLIASSMSAAYTIGRGVGIFLAIKVQPKYFLYLDLVLIASGNAILYVFSNTSEVMVYFGTIVLGFGFSTVFPCVFTYMELFIPMTDMVCGIITVSGALIAIIDPIIVGRFITDAPYILLYLNIGSTVLVVIAFLTIETITYTKRRQDRLALQTSYNTFE</sequence>
<feature type="transmembrane region" description="Helical" evidence="5">
    <location>
        <begin position="218"/>
        <end position="239"/>
    </location>
</feature>
<name>A0A7R9KKJ9_9ACAR</name>
<keyword evidence="2 5" id="KW-1133">Transmembrane helix</keyword>
<dbReference type="PANTHER" id="PTHR23121">
    <property type="entry name" value="SODIUM-DEPENDENT GLUCOSE TRANSPORTER 1"/>
    <property type="match status" value="1"/>
</dbReference>
<evidence type="ECO:0000256" key="1">
    <source>
        <dbReference type="ARBA" id="ARBA00022692"/>
    </source>
</evidence>
<keyword evidence="3 5" id="KW-0472">Membrane</keyword>
<feature type="transmembrane region" description="Helical" evidence="5">
    <location>
        <begin position="22"/>
        <end position="41"/>
    </location>
</feature>
<evidence type="ECO:0000313" key="6">
    <source>
        <dbReference type="EMBL" id="CAD7624881.1"/>
    </source>
</evidence>
<dbReference type="Pfam" id="PF07690">
    <property type="entry name" value="MFS_1"/>
    <property type="match status" value="1"/>
</dbReference>
<dbReference type="PANTHER" id="PTHR23121:SF9">
    <property type="entry name" value="SODIUM-DEPENDENT GLUCOSE TRANSPORTER 1"/>
    <property type="match status" value="1"/>
</dbReference>
<feature type="transmembrane region" description="Helical" evidence="5">
    <location>
        <begin position="82"/>
        <end position="103"/>
    </location>
</feature>
<accession>A0A7R9KKJ9</accession>
<keyword evidence="7" id="KW-1185">Reference proteome</keyword>
<feature type="transmembrane region" description="Helical" evidence="5">
    <location>
        <begin position="48"/>
        <end position="70"/>
    </location>
</feature>
<evidence type="ECO:0000313" key="7">
    <source>
        <dbReference type="Proteomes" id="UP000759131"/>
    </source>
</evidence>
<feature type="region of interest" description="Disordered" evidence="4">
    <location>
        <begin position="120"/>
        <end position="140"/>
    </location>
</feature>
<evidence type="ECO:0000256" key="3">
    <source>
        <dbReference type="ARBA" id="ARBA00023136"/>
    </source>
</evidence>
<dbReference type="InterPro" id="IPR036259">
    <property type="entry name" value="MFS_trans_sf"/>
</dbReference>
<dbReference type="GO" id="GO:0022857">
    <property type="term" value="F:transmembrane transporter activity"/>
    <property type="evidence" value="ECO:0007669"/>
    <property type="project" value="InterPro"/>
</dbReference>
<feature type="transmembrane region" description="Helical" evidence="5">
    <location>
        <begin position="270"/>
        <end position="291"/>
    </location>
</feature>
<keyword evidence="1 5" id="KW-0812">Transmembrane</keyword>
<dbReference type="AlphaFoldDB" id="A0A7R9KKJ9"/>
<evidence type="ECO:0000256" key="4">
    <source>
        <dbReference type="SAM" id="MobiDB-lite"/>
    </source>
</evidence>
<dbReference type="Gene3D" id="1.20.1250.20">
    <property type="entry name" value="MFS general substrate transporter like domains"/>
    <property type="match status" value="2"/>
</dbReference>
<protein>
    <submittedName>
        <fullName evidence="6">Uncharacterized protein</fullName>
    </submittedName>
</protein>
<gene>
    <name evidence="6" type="ORF">OSB1V03_LOCUS5320</name>
</gene>
<evidence type="ECO:0000256" key="5">
    <source>
        <dbReference type="SAM" id="Phobius"/>
    </source>
</evidence>
<feature type="transmembrane region" description="Helical" evidence="5">
    <location>
        <begin position="303"/>
        <end position="327"/>
    </location>
</feature>
<dbReference type="EMBL" id="OC857220">
    <property type="protein sequence ID" value="CAD7624881.1"/>
    <property type="molecule type" value="Genomic_DNA"/>
</dbReference>
<dbReference type="InterPro" id="IPR011701">
    <property type="entry name" value="MFS"/>
</dbReference>